<dbReference type="EMBL" id="BAABFB010000017">
    <property type="protein sequence ID" value="GAA4472967.1"/>
    <property type="molecule type" value="Genomic_DNA"/>
</dbReference>
<gene>
    <name evidence="6" type="ORF">GCM10023094_05860</name>
</gene>
<accession>A0ABP8NWR2</accession>
<name>A0ABP8NWR2_9NOCA</name>
<protein>
    <submittedName>
        <fullName evidence="6">TetR family transcriptional regulator</fullName>
    </submittedName>
</protein>
<evidence type="ECO:0000256" key="2">
    <source>
        <dbReference type="ARBA" id="ARBA00023125"/>
    </source>
</evidence>
<dbReference type="InterPro" id="IPR050109">
    <property type="entry name" value="HTH-type_TetR-like_transc_reg"/>
</dbReference>
<dbReference type="PANTHER" id="PTHR30055">
    <property type="entry name" value="HTH-TYPE TRANSCRIPTIONAL REGULATOR RUTR"/>
    <property type="match status" value="1"/>
</dbReference>
<keyword evidence="3" id="KW-0804">Transcription</keyword>
<evidence type="ECO:0000313" key="7">
    <source>
        <dbReference type="Proteomes" id="UP001501183"/>
    </source>
</evidence>
<dbReference type="PROSITE" id="PS50977">
    <property type="entry name" value="HTH_TETR_2"/>
    <property type="match status" value="1"/>
</dbReference>
<keyword evidence="2 4" id="KW-0238">DNA-binding</keyword>
<evidence type="ECO:0000259" key="5">
    <source>
        <dbReference type="PROSITE" id="PS50977"/>
    </source>
</evidence>
<dbReference type="InterPro" id="IPR009057">
    <property type="entry name" value="Homeodomain-like_sf"/>
</dbReference>
<proteinExistence type="predicted"/>
<evidence type="ECO:0000256" key="3">
    <source>
        <dbReference type="ARBA" id="ARBA00023163"/>
    </source>
</evidence>
<evidence type="ECO:0000313" key="6">
    <source>
        <dbReference type="EMBL" id="GAA4472967.1"/>
    </source>
</evidence>
<dbReference type="InterPro" id="IPR001647">
    <property type="entry name" value="HTH_TetR"/>
</dbReference>
<keyword evidence="1" id="KW-0805">Transcription regulation</keyword>
<keyword evidence="7" id="KW-1185">Reference proteome</keyword>
<dbReference type="RefSeq" id="WP_345341966.1">
    <property type="nucleotide sequence ID" value="NZ_BAABFB010000017.1"/>
</dbReference>
<evidence type="ECO:0000256" key="4">
    <source>
        <dbReference type="PROSITE-ProRule" id="PRU00335"/>
    </source>
</evidence>
<dbReference type="PANTHER" id="PTHR30055:SF234">
    <property type="entry name" value="HTH-TYPE TRANSCRIPTIONAL REGULATOR BETI"/>
    <property type="match status" value="1"/>
</dbReference>
<feature type="domain" description="HTH tetR-type" evidence="5">
    <location>
        <begin position="38"/>
        <end position="98"/>
    </location>
</feature>
<feature type="DNA-binding region" description="H-T-H motif" evidence="4">
    <location>
        <begin position="61"/>
        <end position="80"/>
    </location>
</feature>
<organism evidence="6 7">
    <name type="scientific">Rhodococcus olei</name>
    <dbReference type="NCBI Taxonomy" id="2161675"/>
    <lineage>
        <taxon>Bacteria</taxon>
        <taxon>Bacillati</taxon>
        <taxon>Actinomycetota</taxon>
        <taxon>Actinomycetes</taxon>
        <taxon>Mycobacteriales</taxon>
        <taxon>Nocardiaceae</taxon>
        <taxon>Rhodococcus</taxon>
    </lineage>
</organism>
<comment type="caution">
    <text evidence="6">The sequence shown here is derived from an EMBL/GenBank/DDBJ whole genome shotgun (WGS) entry which is preliminary data.</text>
</comment>
<sequence>MTGEFPPQAARALERWRVAVPTPVTTSAAGTKLNKRGLETRARLLDVAIACLAEGGSEPVSANRVAKEAGVTWGTVQHQFGDLDGLWVAVVTEIHTRSWVEIPGRWPARSGSLRERVEEVIDSVWTYLDTTEGRALTALRTWLPPRPSDVAAEYPRTAAAFAAREHDWIQGFDYMMEGLDLDSAKLYQVRCLLPAAVRGLSNERQLGFTSELDVARRTLAEAVVAFLT</sequence>
<dbReference type="Pfam" id="PF00440">
    <property type="entry name" value="TetR_N"/>
    <property type="match status" value="1"/>
</dbReference>
<dbReference type="SUPFAM" id="SSF46689">
    <property type="entry name" value="Homeodomain-like"/>
    <property type="match status" value="1"/>
</dbReference>
<reference evidence="7" key="1">
    <citation type="journal article" date="2019" name="Int. J. Syst. Evol. Microbiol.">
        <title>The Global Catalogue of Microorganisms (GCM) 10K type strain sequencing project: providing services to taxonomists for standard genome sequencing and annotation.</title>
        <authorList>
            <consortium name="The Broad Institute Genomics Platform"/>
            <consortium name="The Broad Institute Genome Sequencing Center for Infectious Disease"/>
            <person name="Wu L."/>
            <person name="Ma J."/>
        </authorList>
    </citation>
    <scope>NUCLEOTIDE SEQUENCE [LARGE SCALE GENOMIC DNA]</scope>
    <source>
        <strain evidence="7">JCM 32206</strain>
    </source>
</reference>
<dbReference type="Proteomes" id="UP001501183">
    <property type="component" value="Unassembled WGS sequence"/>
</dbReference>
<dbReference type="Gene3D" id="1.10.357.10">
    <property type="entry name" value="Tetracycline Repressor, domain 2"/>
    <property type="match status" value="1"/>
</dbReference>
<evidence type="ECO:0000256" key="1">
    <source>
        <dbReference type="ARBA" id="ARBA00023015"/>
    </source>
</evidence>